<evidence type="ECO:0000256" key="2">
    <source>
        <dbReference type="ARBA" id="ARBA00023150"/>
    </source>
</evidence>
<dbReference type="Proteomes" id="UP000435138">
    <property type="component" value="Unassembled WGS sequence"/>
</dbReference>
<dbReference type="PIRSF" id="PIRSF015626">
    <property type="entry name" value="FdhD"/>
    <property type="match status" value="1"/>
</dbReference>
<organism evidence="4 5">
    <name type="scientific">Endobacterium cereale</name>
    <dbReference type="NCBI Taxonomy" id="2663029"/>
    <lineage>
        <taxon>Bacteria</taxon>
        <taxon>Pseudomonadati</taxon>
        <taxon>Pseudomonadota</taxon>
        <taxon>Alphaproteobacteria</taxon>
        <taxon>Hyphomicrobiales</taxon>
        <taxon>Rhizobiaceae</taxon>
        <taxon>Endobacterium</taxon>
    </lineage>
</organism>
<dbReference type="SUPFAM" id="SSF53927">
    <property type="entry name" value="Cytidine deaminase-like"/>
    <property type="match status" value="1"/>
</dbReference>
<dbReference type="GO" id="GO:0006777">
    <property type="term" value="P:Mo-molybdopterin cofactor biosynthetic process"/>
    <property type="evidence" value="ECO:0007669"/>
    <property type="project" value="UniProtKB-UniRule"/>
</dbReference>
<feature type="active site" description="Cysteine persulfide intermediate" evidence="3">
    <location>
        <position position="119"/>
    </location>
</feature>
<comment type="caution">
    <text evidence="3">Lacks conserved residue(s) required for the propagation of feature annotation.</text>
</comment>
<dbReference type="PANTHER" id="PTHR30592:SF1">
    <property type="entry name" value="SULFUR CARRIER PROTEIN FDHD"/>
    <property type="match status" value="1"/>
</dbReference>
<keyword evidence="5" id="KW-1185">Reference proteome</keyword>
<dbReference type="NCBIfam" id="TIGR00129">
    <property type="entry name" value="fdhD_narQ"/>
    <property type="match status" value="1"/>
</dbReference>
<dbReference type="GO" id="GO:0097163">
    <property type="term" value="F:sulfur carrier activity"/>
    <property type="evidence" value="ECO:0007669"/>
    <property type="project" value="UniProtKB-UniRule"/>
</dbReference>
<evidence type="ECO:0000256" key="3">
    <source>
        <dbReference type="HAMAP-Rule" id="MF_00187"/>
    </source>
</evidence>
<dbReference type="GO" id="GO:0016783">
    <property type="term" value="F:sulfurtransferase activity"/>
    <property type="evidence" value="ECO:0007669"/>
    <property type="project" value="InterPro"/>
</dbReference>
<dbReference type="InterPro" id="IPR003786">
    <property type="entry name" value="FdhD"/>
</dbReference>
<dbReference type="Gene3D" id="3.10.20.10">
    <property type="match status" value="1"/>
</dbReference>
<sequence>MSTAEQNSNIRIAPTAAAPQTIFRDGLVREAVRSVPEEVPIAFSYGGSSHAVMMGTPADLEDFATGFSLTEGIIASPAEIEAIELLQEGDGIDVQVTLAEDKEDALRARRRHMAGPVGCGLCGIESIEQAIRPVPDVSAVEMLLSPADIATASSALNEAQPLHAETRAVHGAGFFIPGEGLIAVREDVGRHNALDKLSGAVLRSGRQGRDGVVVVTSRISVEMVQKAAILGSPVLIAISAPTALAIRTANAAGMTLVALSRGEDFEVFTHPNRIRFEAETDVS</sequence>
<dbReference type="Gene3D" id="3.40.140.10">
    <property type="entry name" value="Cytidine Deaminase, domain 2"/>
    <property type="match status" value="1"/>
</dbReference>
<dbReference type="HAMAP" id="MF_00187">
    <property type="entry name" value="FdhD"/>
    <property type="match status" value="1"/>
</dbReference>
<comment type="similarity">
    <text evidence="3">Belongs to the FdhD family.</text>
</comment>
<keyword evidence="1 3" id="KW-0963">Cytoplasm</keyword>
<reference evidence="4 5" key="1">
    <citation type="submission" date="2019-11" db="EMBL/GenBank/DDBJ databases">
        <title>Genome analysis of Rhizobacterium cereale a novel genus and species isolated from maize roots in North Spain.</title>
        <authorList>
            <person name="Menendez E."/>
            <person name="Flores-Felix J.D."/>
            <person name="Ramirez-Bahena M.-H."/>
            <person name="Igual J.M."/>
            <person name="Garcia-Fraile P."/>
            <person name="Peix A."/>
            <person name="Velazquez E."/>
        </authorList>
    </citation>
    <scope>NUCLEOTIDE SEQUENCE [LARGE SCALE GENOMIC DNA]</scope>
    <source>
        <strain evidence="4 5">RZME27</strain>
    </source>
</reference>
<protein>
    <recommendedName>
        <fullName evidence="3">Sulfur carrier protein FdhD</fullName>
    </recommendedName>
</protein>
<comment type="function">
    <text evidence="3">Required for formate dehydrogenase (FDH) activity. Acts as a sulfur carrier protein that transfers sulfur from IscS to the molybdenum cofactor prior to its insertion into FDH.</text>
</comment>
<dbReference type="GO" id="GO:0005737">
    <property type="term" value="C:cytoplasm"/>
    <property type="evidence" value="ECO:0007669"/>
    <property type="project" value="UniProtKB-SubCell"/>
</dbReference>
<name>A0A6A8AAU6_9HYPH</name>
<proteinExistence type="inferred from homology"/>
<evidence type="ECO:0000313" key="4">
    <source>
        <dbReference type="EMBL" id="MQY47859.1"/>
    </source>
</evidence>
<accession>A0A6A8AAU6</accession>
<dbReference type="EMBL" id="WIXI01000046">
    <property type="protein sequence ID" value="MQY47859.1"/>
    <property type="molecule type" value="Genomic_DNA"/>
</dbReference>
<keyword evidence="2 3" id="KW-0501">Molybdenum cofactor biosynthesis</keyword>
<dbReference type="PANTHER" id="PTHR30592">
    <property type="entry name" value="FORMATE DEHYDROGENASE"/>
    <property type="match status" value="1"/>
</dbReference>
<dbReference type="Pfam" id="PF02634">
    <property type="entry name" value="FdhD-NarQ"/>
    <property type="match status" value="1"/>
</dbReference>
<dbReference type="AlphaFoldDB" id="A0A6A8AAU6"/>
<comment type="caution">
    <text evidence="4">The sequence shown here is derived from an EMBL/GenBank/DDBJ whole genome shotgun (WGS) entry which is preliminary data.</text>
</comment>
<evidence type="ECO:0000256" key="1">
    <source>
        <dbReference type="ARBA" id="ARBA00022490"/>
    </source>
</evidence>
<comment type="subcellular location">
    <subcellularLocation>
        <location evidence="3">Cytoplasm</location>
    </subcellularLocation>
</comment>
<keyword evidence="4" id="KW-0808">Transferase</keyword>
<dbReference type="InterPro" id="IPR016193">
    <property type="entry name" value="Cytidine_deaminase-like"/>
</dbReference>
<evidence type="ECO:0000313" key="5">
    <source>
        <dbReference type="Proteomes" id="UP000435138"/>
    </source>
</evidence>
<gene>
    <name evidence="3 4" type="primary">fdhD</name>
    <name evidence="4" type="ORF">GAO09_17630</name>
</gene>